<feature type="domain" description="Methyltransferase type 12" evidence="2">
    <location>
        <begin position="469"/>
        <end position="569"/>
    </location>
</feature>
<reference evidence="3 4" key="1">
    <citation type="submission" date="2019-03" db="EMBL/GenBank/DDBJ databases">
        <title>Genomic Encyclopedia of Type Strains, Phase IV (KMG-IV): sequencing the most valuable type-strain genomes for metagenomic binning, comparative biology and taxonomic classification.</title>
        <authorList>
            <person name="Goeker M."/>
        </authorList>
    </citation>
    <scope>NUCLEOTIDE SEQUENCE [LARGE SCALE GENOMIC DNA]</scope>
    <source>
        <strain evidence="3 4">DSM 203</strain>
    </source>
</reference>
<dbReference type="Pfam" id="PF08242">
    <property type="entry name" value="Methyltransf_12"/>
    <property type="match status" value="1"/>
</dbReference>
<dbReference type="Gene3D" id="3.40.50.980">
    <property type="match status" value="1"/>
</dbReference>
<dbReference type="Proteomes" id="UP000295247">
    <property type="component" value="Unassembled WGS sequence"/>
</dbReference>
<dbReference type="AlphaFoldDB" id="A0A4R4A8A0"/>
<name>A0A4R4A8A0_MARGR</name>
<gene>
    <name evidence="3" type="ORF">EDC29_10875</name>
</gene>
<comment type="caution">
    <text evidence="3">The sequence shown here is derived from an EMBL/GenBank/DDBJ whole genome shotgun (WGS) entry which is preliminary data.</text>
</comment>
<dbReference type="EMBL" id="SMDC01000008">
    <property type="protein sequence ID" value="TCW34914.1"/>
    <property type="molecule type" value="Genomic_DNA"/>
</dbReference>
<evidence type="ECO:0000256" key="1">
    <source>
        <dbReference type="SAM" id="MobiDB-lite"/>
    </source>
</evidence>
<dbReference type="InterPro" id="IPR013217">
    <property type="entry name" value="Methyltransf_12"/>
</dbReference>
<sequence>MIRSSTLFAALEAAATSPRLIVDGHVWSGAALLEHAARLAARLAADGLGAGRHLHWRPDDPALTLQAGLACLQLGAELRLDRQAPPPPDPADLAGIEPLQTAPPDTAITHPGPWFGAPRMLALQETPAALALTAALACWQQGGCVLLLPADCAPARALGLLERDRVDQALIAPTRLDALTAHPAAALADLDALERLFCPLLDPGQKMPSQQLGVDCMSLVETGDGWTIATPTARLEAEARALPELAEAVALERPGTTPRLVAVPAPARTALPTLPEDRAIDIGMTADDLDHAVALTERLARIALDSMLNALWRGGLFTDSETTHAPGEVLRRAGVAPAHRALVGRWLEVLRAEGLLAAEATGALRSTRPPSAYDDAALATAWTAIEEAWRDCLGSAETIVYARDNAARLPALLRDEHRAVHLLFPEGRTERAAALYRESVVGRYQHRAMAELAACIAAAHPRGRALRVLEVGAGTGATTEQVLPALAGYAVDYRFTDVSAFFLDRAAPLLAPYPWVRRGLHDIDRDPAEQGLAAARFDLILAGGVLNAARDTDASVRWLGELLAPGGWLLLSEPTREEYWVMASQALMLSEASDARADARATFLDLAQWRAVLDGAGLERVRELPGPDHPLDRLGHRVFATRRPVAPASAATLAARLSAPCDLTLVAHLPRTPSGAIDRARLARETAIETEAHA</sequence>
<feature type="region of interest" description="Disordered" evidence="1">
    <location>
        <begin position="81"/>
        <end position="102"/>
    </location>
</feature>
<proteinExistence type="predicted"/>
<accession>A0A4R4A8A0</accession>
<dbReference type="RefSeq" id="WP_132230049.1">
    <property type="nucleotide sequence ID" value="NZ_NRRH01000013.1"/>
</dbReference>
<dbReference type="Gene3D" id="3.40.50.150">
    <property type="entry name" value="Vaccinia Virus protein VP39"/>
    <property type="match status" value="1"/>
</dbReference>
<dbReference type="SUPFAM" id="SSF56801">
    <property type="entry name" value="Acetyl-CoA synthetase-like"/>
    <property type="match status" value="1"/>
</dbReference>
<evidence type="ECO:0000259" key="2">
    <source>
        <dbReference type="Pfam" id="PF08242"/>
    </source>
</evidence>
<organism evidence="3 4">
    <name type="scientific">Marichromatium gracile</name>
    <name type="common">Chromatium gracile</name>
    <dbReference type="NCBI Taxonomy" id="1048"/>
    <lineage>
        <taxon>Bacteria</taxon>
        <taxon>Pseudomonadati</taxon>
        <taxon>Pseudomonadota</taxon>
        <taxon>Gammaproteobacteria</taxon>
        <taxon>Chromatiales</taxon>
        <taxon>Chromatiaceae</taxon>
        <taxon>Marichromatium</taxon>
    </lineage>
</organism>
<protein>
    <submittedName>
        <fullName evidence="3">Pyochelin synthetase</fullName>
    </submittedName>
</protein>
<evidence type="ECO:0000313" key="3">
    <source>
        <dbReference type="EMBL" id="TCW34914.1"/>
    </source>
</evidence>
<dbReference type="InterPro" id="IPR029063">
    <property type="entry name" value="SAM-dependent_MTases_sf"/>
</dbReference>
<dbReference type="SUPFAM" id="SSF53335">
    <property type="entry name" value="S-adenosyl-L-methionine-dependent methyltransferases"/>
    <property type="match status" value="1"/>
</dbReference>
<evidence type="ECO:0000313" key="4">
    <source>
        <dbReference type="Proteomes" id="UP000295247"/>
    </source>
</evidence>
<dbReference type="CDD" id="cd02440">
    <property type="entry name" value="AdoMet_MTases"/>
    <property type="match status" value="1"/>
</dbReference>